<name>C6BSM2_MARSD</name>
<evidence type="ECO:0000256" key="1">
    <source>
        <dbReference type="PROSITE-ProRule" id="PRU00110"/>
    </source>
</evidence>
<evidence type="ECO:0000259" key="2">
    <source>
        <dbReference type="PROSITE" id="PS50894"/>
    </source>
</evidence>
<dbReference type="InterPro" id="IPR036641">
    <property type="entry name" value="HPT_dom_sf"/>
</dbReference>
<dbReference type="OrthoDB" id="5459847at2"/>
<organism evidence="3 4">
    <name type="scientific">Maridesulfovibrio salexigens (strain ATCC 14822 / DSM 2638 / NCIMB 8403 / VKM B-1763)</name>
    <name type="common">Desulfovibrio salexigens</name>
    <dbReference type="NCBI Taxonomy" id="526222"/>
    <lineage>
        <taxon>Bacteria</taxon>
        <taxon>Pseudomonadati</taxon>
        <taxon>Thermodesulfobacteriota</taxon>
        <taxon>Desulfovibrionia</taxon>
        <taxon>Desulfovibrionales</taxon>
        <taxon>Desulfovibrionaceae</taxon>
        <taxon>Maridesulfovibrio</taxon>
    </lineage>
</organism>
<gene>
    <name evidence="3" type="ordered locus">Desal_3430</name>
</gene>
<feature type="modified residue" description="Phosphohistidine" evidence="1">
    <location>
        <position position="61"/>
    </location>
</feature>
<dbReference type="EMBL" id="CP001649">
    <property type="protein sequence ID" value="ACS81478.1"/>
    <property type="molecule type" value="Genomic_DNA"/>
</dbReference>
<reference evidence="3 4" key="1">
    <citation type="submission" date="2009-06" db="EMBL/GenBank/DDBJ databases">
        <title>Complete sequence of Desulfovibrio salexigens DSM 2638.</title>
        <authorList>
            <consortium name="US DOE Joint Genome Institute"/>
            <person name="Lucas S."/>
            <person name="Copeland A."/>
            <person name="Lapidus A."/>
            <person name="Glavina del Rio T."/>
            <person name="Tice H."/>
            <person name="Bruce D."/>
            <person name="Goodwin L."/>
            <person name="Pitluck S."/>
            <person name="Munk A.C."/>
            <person name="Brettin T."/>
            <person name="Detter J.C."/>
            <person name="Han C."/>
            <person name="Tapia R."/>
            <person name="Larimer F."/>
            <person name="Land M."/>
            <person name="Hauser L."/>
            <person name="Kyrpides N."/>
            <person name="Anderson I."/>
            <person name="Wall J.D."/>
            <person name="Arkin A.P."/>
            <person name="Dehal P."/>
            <person name="Chivian D."/>
            <person name="Giles B."/>
            <person name="Hazen T.C."/>
        </authorList>
    </citation>
    <scope>NUCLEOTIDE SEQUENCE [LARGE SCALE GENOMIC DNA]</scope>
    <source>
        <strain evidence="4">ATCC 14822 / DSM 2638 / NCIMB 8403 / VKM B-1763</strain>
    </source>
</reference>
<keyword evidence="4" id="KW-1185">Reference proteome</keyword>
<evidence type="ECO:0000313" key="4">
    <source>
        <dbReference type="Proteomes" id="UP000002601"/>
    </source>
</evidence>
<feature type="domain" description="HPt" evidence="2">
    <location>
        <begin position="22"/>
        <end position="121"/>
    </location>
</feature>
<dbReference type="Pfam" id="PF01627">
    <property type="entry name" value="Hpt"/>
    <property type="match status" value="1"/>
</dbReference>
<dbReference type="Proteomes" id="UP000002601">
    <property type="component" value="Chromosome"/>
</dbReference>
<dbReference type="STRING" id="526222.Desal_3430"/>
<dbReference type="AlphaFoldDB" id="C6BSM2"/>
<sequence length="121" mass="13230">MNLTDAPERFDLQSALDRFSGDHELLEEAIEIFVEEAAKHLEAIKTNIEQGNLKEASASSHTLKSECGAVGAIQAHSLSHTLEKGAANGDMEEALEIYPQLKKEVELAIKLLPEASSQLKF</sequence>
<dbReference type="RefSeq" id="WP_015853294.1">
    <property type="nucleotide sequence ID" value="NC_012881.1"/>
</dbReference>
<dbReference type="GO" id="GO:0004672">
    <property type="term" value="F:protein kinase activity"/>
    <property type="evidence" value="ECO:0007669"/>
    <property type="project" value="UniProtKB-ARBA"/>
</dbReference>
<dbReference type="eggNOG" id="COG0745">
    <property type="taxonomic scope" value="Bacteria"/>
</dbReference>
<dbReference type="PROSITE" id="PS50894">
    <property type="entry name" value="HPT"/>
    <property type="match status" value="1"/>
</dbReference>
<keyword evidence="1" id="KW-0597">Phosphoprotein</keyword>
<dbReference type="SUPFAM" id="SSF47226">
    <property type="entry name" value="Histidine-containing phosphotransfer domain, HPT domain"/>
    <property type="match status" value="1"/>
</dbReference>
<dbReference type="KEGG" id="dsa:Desal_3430"/>
<dbReference type="Gene3D" id="1.20.120.160">
    <property type="entry name" value="HPT domain"/>
    <property type="match status" value="1"/>
</dbReference>
<evidence type="ECO:0000313" key="3">
    <source>
        <dbReference type="EMBL" id="ACS81478.1"/>
    </source>
</evidence>
<protein>
    <submittedName>
        <fullName evidence="3">Hpt protein</fullName>
    </submittedName>
</protein>
<dbReference type="HOGENOM" id="CLU_2105036_0_0_7"/>
<accession>C6BSM2</accession>
<proteinExistence type="predicted"/>
<dbReference type="InterPro" id="IPR008207">
    <property type="entry name" value="Sig_transdc_His_kin_Hpt_dom"/>
</dbReference>
<dbReference type="GO" id="GO:0000160">
    <property type="term" value="P:phosphorelay signal transduction system"/>
    <property type="evidence" value="ECO:0007669"/>
    <property type="project" value="InterPro"/>
</dbReference>